<evidence type="ECO:0000256" key="1">
    <source>
        <dbReference type="ARBA" id="ARBA00007664"/>
    </source>
</evidence>
<dbReference type="STRING" id="1121353.H924_05145"/>
<sequence>MSKALPRTISAAALSSALVGASIIGAAPAQAIADGRNAVSSSALSSFGSSSPLVHLQIGSTACTGTLITPTWILTARHCIPESGNAGAAIGSSTLSSFEAVRQAIIHPTADLALVELYTPNNSVTADIYASHVQAGNAGTTEGWGGYAIQNQQIAQAADVSVQRRVNNLEGPDPSAILLEGQISNGRLMPGDSGGPLFVNGQLAGVLSMSTAVEGAASQAGTVGWYVPVAEYADWISRYSGKSIPAITGAPAPLVDATALPTFIPQARIQNIPSTGIATLDGFIRSWAAGSA</sequence>
<feature type="signal peptide" evidence="3">
    <location>
        <begin position="1"/>
        <end position="31"/>
    </location>
</feature>
<dbReference type="PROSITE" id="PS50240">
    <property type="entry name" value="TRYPSIN_DOM"/>
    <property type="match status" value="1"/>
</dbReference>
<keyword evidence="2" id="KW-1015">Disulfide bond</keyword>
<evidence type="ECO:0000256" key="3">
    <source>
        <dbReference type="SAM" id="SignalP"/>
    </source>
</evidence>
<dbReference type="PANTHER" id="PTHR24276:SF98">
    <property type="entry name" value="FI18310P1-RELATED"/>
    <property type="match status" value="1"/>
</dbReference>
<dbReference type="InterPro" id="IPR043504">
    <property type="entry name" value="Peptidase_S1_PA_chymotrypsin"/>
</dbReference>
<proteinExistence type="inferred from homology"/>
<dbReference type="KEGG" id="ccn:H924_05145"/>
<dbReference type="PATRIC" id="fig|1121353.3.peg.1054"/>
<feature type="chain" id="PRO_5039426191" description="Peptidase S1 domain-containing protein" evidence="3">
    <location>
        <begin position="32"/>
        <end position="292"/>
    </location>
</feature>
<evidence type="ECO:0000313" key="6">
    <source>
        <dbReference type="Proteomes" id="UP000011760"/>
    </source>
</evidence>
<protein>
    <recommendedName>
        <fullName evidence="4">Peptidase S1 domain-containing protein</fullName>
    </recommendedName>
</protein>
<name>M1UEJ7_9CORY</name>
<gene>
    <name evidence="5" type="ORF">H924_05145</name>
</gene>
<evidence type="ECO:0000313" key="5">
    <source>
        <dbReference type="EMBL" id="AGG66475.1"/>
    </source>
</evidence>
<feature type="domain" description="Peptidase S1" evidence="4">
    <location>
        <begin position="18"/>
        <end position="241"/>
    </location>
</feature>
<dbReference type="EMBL" id="CP004354">
    <property type="protein sequence ID" value="AGG66475.1"/>
    <property type="molecule type" value="Genomic_DNA"/>
</dbReference>
<dbReference type="Gene3D" id="2.40.10.10">
    <property type="entry name" value="Trypsin-like serine proteases"/>
    <property type="match status" value="1"/>
</dbReference>
<dbReference type="InterPro" id="IPR050430">
    <property type="entry name" value="Peptidase_S1"/>
</dbReference>
<dbReference type="RefSeq" id="WP_015650908.1">
    <property type="nucleotide sequence ID" value="NC_020506.1"/>
</dbReference>
<keyword evidence="6" id="KW-1185">Reference proteome</keyword>
<dbReference type="OrthoDB" id="9815928at2"/>
<dbReference type="HOGENOM" id="CLU_091277_0_0_11"/>
<organism evidence="5 6">
    <name type="scientific">Corynebacterium callunae DSM 20147</name>
    <dbReference type="NCBI Taxonomy" id="1121353"/>
    <lineage>
        <taxon>Bacteria</taxon>
        <taxon>Bacillati</taxon>
        <taxon>Actinomycetota</taxon>
        <taxon>Actinomycetes</taxon>
        <taxon>Mycobacteriales</taxon>
        <taxon>Corynebacteriaceae</taxon>
        <taxon>Corynebacterium</taxon>
    </lineage>
</organism>
<keyword evidence="3" id="KW-0732">Signal</keyword>
<dbReference type="PRINTS" id="PR00722">
    <property type="entry name" value="CHYMOTRYPSIN"/>
</dbReference>
<dbReference type="Pfam" id="PF00089">
    <property type="entry name" value="Trypsin"/>
    <property type="match status" value="1"/>
</dbReference>
<dbReference type="SUPFAM" id="SSF50494">
    <property type="entry name" value="Trypsin-like serine proteases"/>
    <property type="match status" value="1"/>
</dbReference>
<dbReference type="InterPro" id="IPR009003">
    <property type="entry name" value="Peptidase_S1_PA"/>
</dbReference>
<dbReference type="GO" id="GO:0004252">
    <property type="term" value="F:serine-type endopeptidase activity"/>
    <property type="evidence" value="ECO:0007669"/>
    <property type="project" value="InterPro"/>
</dbReference>
<dbReference type="AlphaFoldDB" id="M1UEJ7"/>
<reference evidence="5 6" key="1">
    <citation type="submission" date="2013-02" db="EMBL/GenBank/DDBJ databases">
        <title>The complete genome sequence of Corynebacterium callunae DSM 20147.</title>
        <authorList>
            <person name="Ruckert C."/>
            <person name="Albersmeier A."/>
            <person name="Kalinowski J."/>
        </authorList>
    </citation>
    <scope>NUCLEOTIDE SEQUENCE [LARGE SCALE GENOMIC DNA]</scope>
    <source>
        <strain evidence="5 6">DSM 20147</strain>
    </source>
</reference>
<dbReference type="SMART" id="SM00020">
    <property type="entry name" value="Tryp_SPc"/>
    <property type="match status" value="1"/>
</dbReference>
<dbReference type="GO" id="GO:0006508">
    <property type="term" value="P:proteolysis"/>
    <property type="evidence" value="ECO:0007669"/>
    <property type="project" value="InterPro"/>
</dbReference>
<dbReference type="InterPro" id="IPR001314">
    <property type="entry name" value="Peptidase_S1A"/>
</dbReference>
<dbReference type="PANTHER" id="PTHR24276">
    <property type="entry name" value="POLYSERASE-RELATED"/>
    <property type="match status" value="1"/>
</dbReference>
<accession>M1UEJ7</accession>
<dbReference type="Proteomes" id="UP000011760">
    <property type="component" value="Chromosome"/>
</dbReference>
<dbReference type="InterPro" id="IPR001254">
    <property type="entry name" value="Trypsin_dom"/>
</dbReference>
<evidence type="ECO:0000256" key="2">
    <source>
        <dbReference type="ARBA" id="ARBA00023157"/>
    </source>
</evidence>
<evidence type="ECO:0000259" key="4">
    <source>
        <dbReference type="PROSITE" id="PS50240"/>
    </source>
</evidence>
<dbReference type="eggNOG" id="COG5640">
    <property type="taxonomic scope" value="Bacteria"/>
</dbReference>
<comment type="similarity">
    <text evidence="1">Belongs to the peptidase S1 family.</text>
</comment>